<dbReference type="InterPro" id="IPR018597">
    <property type="entry name" value="Phage_Tuc2009_YjcQ"/>
</dbReference>
<dbReference type="KEGG" id="emt:CPZ25_011605"/>
<proteinExistence type="predicted"/>
<sequence>MDNFTIIYKILKALEAAMDFEAFDVSKISHERLGISYERWEKILIMLTKSGYIEGVFYDQCASDYSPKIEQPIQPVITLKGLEYLADNTLMKKAANILKGIKETIPEL</sequence>
<dbReference type="RefSeq" id="WP_073383717.1">
    <property type="nucleotide sequence ID" value="NZ_CP029487.1"/>
</dbReference>
<dbReference type="SUPFAM" id="SSF46785">
    <property type="entry name" value="Winged helix' DNA-binding domain"/>
    <property type="match status" value="1"/>
</dbReference>
<accession>A0A2A5T8L5</accession>
<dbReference type="AlphaFoldDB" id="A0A2A5T8L5"/>
<organism evidence="1 2">
    <name type="scientific">Eubacterium maltosivorans</name>
    <dbReference type="NCBI Taxonomy" id="2041044"/>
    <lineage>
        <taxon>Bacteria</taxon>
        <taxon>Bacillati</taxon>
        <taxon>Bacillota</taxon>
        <taxon>Clostridia</taxon>
        <taxon>Eubacteriales</taxon>
        <taxon>Eubacteriaceae</taxon>
        <taxon>Eubacterium</taxon>
    </lineage>
</organism>
<dbReference type="InterPro" id="IPR036390">
    <property type="entry name" value="WH_DNA-bd_sf"/>
</dbReference>
<protein>
    <recommendedName>
        <fullName evidence="3">YjcQ protein</fullName>
    </recommendedName>
</protein>
<dbReference type="EMBL" id="CP029487">
    <property type="protein sequence ID" value="QCT71947.1"/>
    <property type="molecule type" value="Genomic_DNA"/>
</dbReference>
<name>A0A2A5T8L5_EUBML</name>
<evidence type="ECO:0008006" key="3">
    <source>
        <dbReference type="Google" id="ProtNLM"/>
    </source>
</evidence>
<dbReference type="InterPro" id="IPR036388">
    <property type="entry name" value="WH-like_DNA-bd_sf"/>
</dbReference>
<evidence type="ECO:0000313" key="1">
    <source>
        <dbReference type="EMBL" id="QCT71947.1"/>
    </source>
</evidence>
<reference evidence="1 2" key="1">
    <citation type="submission" date="2018-05" db="EMBL/GenBank/DDBJ databases">
        <title>Genome comparison of Eubacterium sp.</title>
        <authorList>
            <person name="Feng Y."/>
            <person name="Sanchez-Andrea I."/>
            <person name="Stams A.J.M."/>
            <person name="De Vos W.M."/>
        </authorList>
    </citation>
    <scope>NUCLEOTIDE SEQUENCE [LARGE SCALE GENOMIC DNA]</scope>
    <source>
        <strain evidence="1 2">YI</strain>
    </source>
</reference>
<keyword evidence="2" id="KW-1185">Reference proteome</keyword>
<dbReference type="Gene3D" id="1.10.10.10">
    <property type="entry name" value="Winged helix-like DNA-binding domain superfamily/Winged helix DNA-binding domain"/>
    <property type="match status" value="1"/>
</dbReference>
<dbReference type="Pfam" id="PF09639">
    <property type="entry name" value="YjcQ"/>
    <property type="match status" value="1"/>
</dbReference>
<dbReference type="Proteomes" id="UP000218387">
    <property type="component" value="Chromosome"/>
</dbReference>
<gene>
    <name evidence="1" type="ORF">CPZ25_011605</name>
</gene>
<evidence type="ECO:0000313" key="2">
    <source>
        <dbReference type="Proteomes" id="UP000218387"/>
    </source>
</evidence>